<evidence type="ECO:0000313" key="2">
    <source>
        <dbReference type="EMBL" id="KAB1211280.1"/>
    </source>
</evidence>
<sequence length="147" mass="15417">MGSNIGGDLNQLVAETPQSQIGKKGVVGTGLSTEKEPHGNSSDSGIFVLALLKVVRASSSSTEKTNEPIEIPPPRPKKKKPLHPYPRKSVDSPNGISAANQSERSPSPNSLVAEKDTKPPPSVFSAARSDSLGSSVSVNMVLVLMVY</sequence>
<keyword evidence="3" id="KW-1185">Reference proteome</keyword>
<feature type="compositionally biased region" description="Polar residues" evidence="1">
    <location>
        <begin position="91"/>
        <end position="110"/>
    </location>
</feature>
<feature type="region of interest" description="Disordered" evidence="1">
    <location>
        <begin position="57"/>
        <end position="132"/>
    </location>
</feature>
<proteinExistence type="predicted"/>
<evidence type="ECO:0000256" key="1">
    <source>
        <dbReference type="SAM" id="MobiDB-lite"/>
    </source>
</evidence>
<name>A0A6A1VJP3_9ROSI</name>
<feature type="compositionally biased region" description="Basic residues" evidence="1">
    <location>
        <begin position="75"/>
        <end position="86"/>
    </location>
</feature>
<dbReference type="EMBL" id="RXIC02000024">
    <property type="protein sequence ID" value="KAB1211280.1"/>
    <property type="molecule type" value="Genomic_DNA"/>
</dbReference>
<accession>A0A6A1VJP3</accession>
<organism evidence="2 3">
    <name type="scientific">Morella rubra</name>
    <name type="common">Chinese bayberry</name>
    <dbReference type="NCBI Taxonomy" id="262757"/>
    <lineage>
        <taxon>Eukaryota</taxon>
        <taxon>Viridiplantae</taxon>
        <taxon>Streptophyta</taxon>
        <taxon>Embryophyta</taxon>
        <taxon>Tracheophyta</taxon>
        <taxon>Spermatophyta</taxon>
        <taxon>Magnoliopsida</taxon>
        <taxon>eudicotyledons</taxon>
        <taxon>Gunneridae</taxon>
        <taxon>Pentapetalae</taxon>
        <taxon>rosids</taxon>
        <taxon>fabids</taxon>
        <taxon>Fagales</taxon>
        <taxon>Myricaceae</taxon>
        <taxon>Morella</taxon>
    </lineage>
</organism>
<gene>
    <name evidence="2" type="ORF">CJ030_MR6G021530</name>
</gene>
<comment type="caution">
    <text evidence="2">The sequence shown here is derived from an EMBL/GenBank/DDBJ whole genome shotgun (WGS) entry which is preliminary data.</text>
</comment>
<dbReference type="Proteomes" id="UP000516437">
    <property type="component" value="Chromosome 6"/>
</dbReference>
<feature type="region of interest" description="Disordered" evidence="1">
    <location>
        <begin position="1"/>
        <end position="43"/>
    </location>
</feature>
<protein>
    <submittedName>
        <fullName evidence="2">Uncharacterized protein</fullName>
    </submittedName>
</protein>
<evidence type="ECO:0000313" key="3">
    <source>
        <dbReference type="Proteomes" id="UP000516437"/>
    </source>
</evidence>
<reference evidence="2 3" key="1">
    <citation type="journal article" date="2019" name="Plant Biotechnol. J.">
        <title>The red bayberry genome and genetic basis of sex determination.</title>
        <authorList>
            <person name="Jia H.M."/>
            <person name="Jia H.J."/>
            <person name="Cai Q.L."/>
            <person name="Wang Y."/>
            <person name="Zhao H.B."/>
            <person name="Yang W.F."/>
            <person name="Wang G.Y."/>
            <person name="Li Y.H."/>
            <person name="Zhan D.L."/>
            <person name="Shen Y.T."/>
            <person name="Niu Q.F."/>
            <person name="Chang L."/>
            <person name="Qiu J."/>
            <person name="Zhao L."/>
            <person name="Xie H.B."/>
            <person name="Fu W.Y."/>
            <person name="Jin J."/>
            <person name="Li X.W."/>
            <person name="Jiao Y."/>
            <person name="Zhou C.C."/>
            <person name="Tu T."/>
            <person name="Chai C.Y."/>
            <person name="Gao J.L."/>
            <person name="Fan L.J."/>
            <person name="van de Weg E."/>
            <person name="Wang J.Y."/>
            <person name="Gao Z.S."/>
        </authorList>
    </citation>
    <scope>NUCLEOTIDE SEQUENCE [LARGE SCALE GENOMIC DNA]</scope>
    <source>
        <tissue evidence="2">Leaves</tissue>
    </source>
</reference>
<dbReference type="AlphaFoldDB" id="A0A6A1VJP3"/>